<accession>B8CRB9</accession>
<dbReference type="KEGG" id="swp:swp_3221"/>
<dbReference type="EMBL" id="CP000472">
    <property type="protein sequence ID" value="ACJ29927.1"/>
    <property type="molecule type" value="Genomic_DNA"/>
</dbReference>
<organism evidence="2 3">
    <name type="scientific">Shewanella piezotolerans (strain WP3 / JCM 13877)</name>
    <dbReference type="NCBI Taxonomy" id="225849"/>
    <lineage>
        <taxon>Bacteria</taxon>
        <taxon>Pseudomonadati</taxon>
        <taxon>Pseudomonadota</taxon>
        <taxon>Gammaproteobacteria</taxon>
        <taxon>Alteromonadales</taxon>
        <taxon>Shewanellaceae</taxon>
        <taxon>Shewanella</taxon>
    </lineage>
</organism>
<sequence length="98" mass="10847">MQERLSLQLGTASRPADVKSSVGQQLNGDPVIFGAKHIIKSEDKAYLLYISFDAWEAEGVSSAVIKAIELMRGNPNKWVTIPADLNPYFGELPNETLW</sequence>
<name>B8CRB9_SHEPW</name>
<evidence type="ECO:0000256" key="1">
    <source>
        <dbReference type="SAM" id="MobiDB-lite"/>
    </source>
</evidence>
<gene>
    <name evidence="2" type="ordered locus">swp_3221</name>
</gene>
<evidence type="ECO:0000313" key="2">
    <source>
        <dbReference type="EMBL" id="ACJ29927.1"/>
    </source>
</evidence>
<dbReference type="HOGENOM" id="CLU_2332094_0_0_6"/>
<reference evidence="2 3" key="1">
    <citation type="journal article" date="2008" name="PLoS ONE">
        <title>Environmental adaptation: genomic analysis of the piezotolerant and psychrotolerant deep-sea iron reducing bacterium Shewanella piezotolerans WP3.</title>
        <authorList>
            <person name="Wang F."/>
            <person name="Wang J."/>
            <person name="Jian H."/>
            <person name="Zhang B."/>
            <person name="Li S."/>
            <person name="Wang F."/>
            <person name="Zeng X."/>
            <person name="Gao L."/>
            <person name="Bartlett D.H."/>
            <person name="Yu J."/>
            <person name="Hu S."/>
            <person name="Xiao X."/>
        </authorList>
    </citation>
    <scope>NUCLEOTIDE SEQUENCE [LARGE SCALE GENOMIC DNA]</scope>
    <source>
        <strain evidence="3">WP3 / JCM 13877</strain>
    </source>
</reference>
<protein>
    <submittedName>
        <fullName evidence="2">Uncharacterized protein</fullName>
    </submittedName>
</protein>
<dbReference type="AlphaFoldDB" id="B8CRB9"/>
<dbReference type="Proteomes" id="UP000000753">
    <property type="component" value="Chromosome"/>
</dbReference>
<proteinExistence type="predicted"/>
<evidence type="ECO:0000313" key="3">
    <source>
        <dbReference type="Proteomes" id="UP000000753"/>
    </source>
</evidence>
<keyword evidence="3" id="KW-1185">Reference proteome</keyword>
<feature type="region of interest" description="Disordered" evidence="1">
    <location>
        <begin position="1"/>
        <end position="21"/>
    </location>
</feature>